<sequence length="267" mass="28529">MSIGVDGFSRNVAMMSPSKLNAMYGLSGMNDQQRASFASQLGSTDRADIEEVTGWKFHDRYTHDGYGTSIPFIAVTQDGSWKGNMSIDFYQNSNGKGIQALSAGFRWDLTSDDLSYIVAAAGLVQAGITPTYVDAALRAKGSGGGSKIPLYLKKSIFSKPNSFNNNLIKIGAANGDDIIHQAKVLKNAAPYPAALSASLTIYDIAQDRSITAGDIFQGLNTTAQLIFPAYGVIYGAVDLGTAFITGTSLTAHTKNWIDSKVTTSYDF</sequence>
<gene>
    <name evidence="1" type="ORF">JL102_11255</name>
</gene>
<evidence type="ECO:0000313" key="1">
    <source>
        <dbReference type="EMBL" id="MBL3656710.1"/>
    </source>
</evidence>
<organism evidence="1 2">
    <name type="scientific">Fulvivirga sediminis</name>
    <dbReference type="NCBI Taxonomy" id="2803949"/>
    <lineage>
        <taxon>Bacteria</taxon>
        <taxon>Pseudomonadati</taxon>
        <taxon>Bacteroidota</taxon>
        <taxon>Cytophagia</taxon>
        <taxon>Cytophagales</taxon>
        <taxon>Fulvivirgaceae</taxon>
        <taxon>Fulvivirga</taxon>
    </lineage>
</organism>
<reference evidence="1" key="1">
    <citation type="submission" date="2021-01" db="EMBL/GenBank/DDBJ databases">
        <title>Fulvivirga kasyanovii gen. nov., sp nov., a novel member of the phylum Bacteroidetes isolated from seawater in a mussel farm.</title>
        <authorList>
            <person name="Zhao L.-H."/>
            <person name="Wang Z.-J."/>
        </authorList>
    </citation>
    <scope>NUCLEOTIDE SEQUENCE</scope>
    <source>
        <strain evidence="1">2943</strain>
    </source>
</reference>
<evidence type="ECO:0000313" key="2">
    <source>
        <dbReference type="Proteomes" id="UP000659388"/>
    </source>
</evidence>
<dbReference type="Proteomes" id="UP000659388">
    <property type="component" value="Unassembled WGS sequence"/>
</dbReference>
<name>A0A937K0W3_9BACT</name>
<protein>
    <submittedName>
        <fullName evidence="1">Uncharacterized protein</fullName>
    </submittedName>
</protein>
<comment type="caution">
    <text evidence="1">The sequence shown here is derived from an EMBL/GenBank/DDBJ whole genome shotgun (WGS) entry which is preliminary data.</text>
</comment>
<dbReference type="EMBL" id="JAESIY010000005">
    <property type="protein sequence ID" value="MBL3656710.1"/>
    <property type="molecule type" value="Genomic_DNA"/>
</dbReference>
<proteinExistence type="predicted"/>
<dbReference type="RefSeq" id="WP_202244494.1">
    <property type="nucleotide sequence ID" value="NZ_JAESIY010000005.1"/>
</dbReference>
<keyword evidence="2" id="KW-1185">Reference proteome</keyword>
<dbReference type="AlphaFoldDB" id="A0A937K0W3"/>
<accession>A0A937K0W3</accession>